<dbReference type="Gene3D" id="3.30.386.10">
    <property type="entry name" value="Chitosanase, subunit A, domain 2"/>
    <property type="match status" value="1"/>
</dbReference>
<protein>
    <submittedName>
        <fullName evidence="4">Chitosanase</fullName>
    </submittedName>
</protein>
<dbReference type="GO" id="GO:0005975">
    <property type="term" value="P:carbohydrate metabolic process"/>
    <property type="evidence" value="ECO:0007669"/>
    <property type="project" value="InterPro"/>
</dbReference>
<keyword evidence="1" id="KW-0378">Hydrolase</keyword>
<dbReference type="SMART" id="SM00495">
    <property type="entry name" value="ChtBD3"/>
    <property type="match status" value="1"/>
</dbReference>
<organism evidence="4 5">
    <name type="scientific">Mycetohabitans endofungorum</name>
    <dbReference type="NCBI Taxonomy" id="417203"/>
    <lineage>
        <taxon>Bacteria</taxon>
        <taxon>Pseudomonadati</taxon>
        <taxon>Pseudomonadota</taxon>
        <taxon>Betaproteobacteria</taxon>
        <taxon>Burkholderiales</taxon>
        <taxon>Burkholderiaceae</taxon>
        <taxon>Mycetohabitans</taxon>
    </lineage>
</organism>
<dbReference type="GO" id="GO:0030246">
    <property type="term" value="F:carbohydrate binding"/>
    <property type="evidence" value="ECO:0007669"/>
    <property type="project" value="InterPro"/>
</dbReference>
<dbReference type="Proteomes" id="UP000243096">
    <property type="component" value="Unassembled WGS sequence"/>
</dbReference>
<dbReference type="InterPro" id="IPR023346">
    <property type="entry name" value="Lysozyme-like_dom_sf"/>
</dbReference>
<feature type="domain" description="Chitin-binding type-3" evidence="3">
    <location>
        <begin position="46"/>
        <end position="95"/>
    </location>
</feature>
<dbReference type="Gene3D" id="1.20.141.10">
    <property type="entry name" value="Chitosanase, subunit A, domain 1"/>
    <property type="match status" value="1"/>
</dbReference>
<dbReference type="InterPro" id="IPR036573">
    <property type="entry name" value="CBM_sf_5/12"/>
</dbReference>
<proteinExistence type="predicted"/>
<evidence type="ECO:0000259" key="3">
    <source>
        <dbReference type="SMART" id="SM00495"/>
    </source>
</evidence>
<gene>
    <name evidence="4" type="ORF">B0O95_11338</name>
</gene>
<dbReference type="Pfam" id="PF02839">
    <property type="entry name" value="CBM_5_12"/>
    <property type="match status" value="1"/>
</dbReference>
<dbReference type="PROSITE" id="PS60000">
    <property type="entry name" value="CHITOSANASE_46_80"/>
    <property type="match status" value="1"/>
</dbReference>
<dbReference type="OrthoDB" id="1551268at2"/>
<dbReference type="GO" id="GO:0005576">
    <property type="term" value="C:extracellular region"/>
    <property type="evidence" value="ECO:0007669"/>
    <property type="project" value="InterPro"/>
</dbReference>
<evidence type="ECO:0000313" key="5">
    <source>
        <dbReference type="Proteomes" id="UP000243096"/>
    </source>
</evidence>
<keyword evidence="2" id="KW-0732">Signal</keyword>
<sequence>MESVLNHSISKTLTRMSWAVAMSLGLLTVSGVARADDAQPNSEPCDAPWDAKTIYQGGEVVSYAGRNYTAAYWTQGNAPDLNSGDGNTGQPWRVGQTCNVVANVASGNPDANFSPATLQFLKKNTGLDGEQWNNIMKLINKPEQDSLQWTKYYGYCQNIHDGRGYTIGIFGATTGGSNDTGPDGPELFKTFDALSGAKIPSAEGGLARIGAHGKMSGSILKISDSSKIFCSKVGAQQNNPTWREAMWRTFYNVDIQYSVQQARQRGFNSALTIGSFVDTALNQGADGGGDSLKALLARSGDSPNEKTFMTRFYAERAKVVDTHDYNTSPNGKNRVKQWSKLMDQGEMNLKNADAAIVKVTNWQLR</sequence>
<accession>A0A2P5K7T1</accession>
<dbReference type="EMBL" id="PRDW01000013">
    <property type="protein sequence ID" value="PPB82768.1"/>
    <property type="molecule type" value="Genomic_DNA"/>
</dbReference>
<dbReference type="SUPFAM" id="SSF53955">
    <property type="entry name" value="Lysozyme-like"/>
    <property type="match status" value="1"/>
</dbReference>
<feature type="signal peptide" evidence="2">
    <location>
        <begin position="1"/>
        <end position="35"/>
    </location>
</feature>
<dbReference type="Gene3D" id="2.10.10.20">
    <property type="entry name" value="Carbohydrate-binding module superfamily 5/12"/>
    <property type="match status" value="1"/>
</dbReference>
<name>A0A2P5K7T1_9BURK</name>
<evidence type="ECO:0000313" key="4">
    <source>
        <dbReference type="EMBL" id="PPB82768.1"/>
    </source>
</evidence>
<evidence type="ECO:0000256" key="1">
    <source>
        <dbReference type="ARBA" id="ARBA00022801"/>
    </source>
</evidence>
<dbReference type="AlphaFoldDB" id="A0A2P5K7T1"/>
<keyword evidence="5" id="KW-1185">Reference proteome</keyword>
<dbReference type="Pfam" id="PF01374">
    <property type="entry name" value="Glyco_hydro_46"/>
    <property type="match status" value="2"/>
</dbReference>
<dbReference type="InterPro" id="IPR000400">
    <property type="entry name" value="Glyco_hydro_46"/>
</dbReference>
<evidence type="ECO:0000256" key="2">
    <source>
        <dbReference type="SAM" id="SignalP"/>
    </source>
</evidence>
<feature type="chain" id="PRO_5015114713" evidence="2">
    <location>
        <begin position="36"/>
        <end position="365"/>
    </location>
</feature>
<comment type="caution">
    <text evidence="4">The sequence shown here is derived from an EMBL/GenBank/DDBJ whole genome shotgun (WGS) entry which is preliminary data.</text>
</comment>
<dbReference type="InterPro" id="IPR003610">
    <property type="entry name" value="CBM5/12"/>
</dbReference>
<dbReference type="GO" id="GO:0016977">
    <property type="term" value="F:chitosanase activity"/>
    <property type="evidence" value="ECO:0007669"/>
    <property type="project" value="InterPro"/>
</dbReference>
<dbReference type="InterPro" id="IPR023099">
    <property type="entry name" value="Glyco_hydro_46_N"/>
</dbReference>
<dbReference type="CDD" id="cd12215">
    <property type="entry name" value="ChiC_BD"/>
    <property type="match status" value="1"/>
</dbReference>
<dbReference type="SUPFAM" id="SSF51055">
    <property type="entry name" value="Carbohydrate binding domain"/>
    <property type="match status" value="1"/>
</dbReference>
<reference evidence="4 5" key="1">
    <citation type="submission" date="2018-01" db="EMBL/GenBank/DDBJ databases">
        <title>Genomic Encyclopedia of Type Strains, Phase III (KMG-III): the genomes of soil and plant-associated and newly described type strains.</title>
        <authorList>
            <person name="Whitman W."/>
        </authorList>
    </citation>
    <scope>NUCLEOTIDE SEQUENCE [LARGE SCALE GENOMIC DNA]</scope>
    <source>
        <strain evidence="4 5">HKI456</strain>
    </source>
</reference>